<evidence type="ECO:0000313" key="11">
    <source>
        <dbReference type="Proteomes" id="UP001310022"/>
    </source>
</evidence>
<keyword evidence="3" id="KW-0378">Hydrolase</keyword>
<dbReference type="InterPro" id="IPR024607">
    <property type="entry name" value="Sulfatase_CS"/>
</dbReference>
<dbReference type="GO" id="GO:0016798">
    <property type="term" value="F:hydrolase activity, acting on glycosyl bonds"/>
    <property type="evidence" value="ECO:0007669"/>
    <property type="project" value="InterPro"/>
</dbReference>
<dbReference type="PROSITE" id="PS00149">
    <property type="entry name" value="SULFATASE_2"/>
    <property type="match status" value="1"/>
</dbReference>
<dbReference type="Pfam" id="PF18998">
    <property type="entry name" value="Flg_new_2"/>
    <property type="match status" value="2"/>
</dbReference>
<evidence type="ECO:0000256" key="2">
    <source>
        <dbReference type="ARBA" id="ARBA00022723"/>
    </source>
</evidence>
<dbReference type="Pfam" id="PF00884">
    <property type="entry name" value="Sulfatase"/>
    <property type="match status" value="1"/>
</dbReference>
<organism evidence="10 11">
    <name type="scientific">Persicobacter diffluens</name>
    <dbReference type="NCBI Taxonomy" id="981"/>
    <lineage>
        <taxon>Bacteria</taxon>
        <taxon>Pseudomonadati</taxon>
        <taxon>Bacteroidota</taxon>
        <taxon>Cytophagia</taxon>
        <taxon>Cytophagales</taxon>
        <taxon>Persicobacteraceae</taxon>
        <taxon>Persicobacter</taxon>
    </lineage>
</organism>
<feature type="domain" description="Bacterial repeat" evidence="8">
    <location>
        <begin position="1507"/>
        <end position="1577"/>
    </location>
</feature>
<evidence type="ECO:0000259" key="9">
    <source>
        <dbReference type="Pfam" id="PF20578"/>
    </source>
</evidence>
<dbReference type="EMBL" id="BQKE01000004">
    <property type="protein sequence ID" value="GJM64269.1"/>
    <property type="molecule type" value="Genomic_DNA"/>
</dbReference>
<name>A0AAN5AMC2_9BACT</name>
<dbReference type="Gene3D" id="2.60.120.260">
    <property type="entry name" value="Galactose-binding domain-like"/>
    <property type="match status" value="5"/>
</dbReference>
<dbReference type="InterPro" id="IPR000917">
    <property type="entry name" value="Sulfatase_N"/>
</dbReference>
<dbReference type="NCBIfam" id="TIGR04183">
    <property type="entry name" value="Por_Secre_tail"/>
    <property type="match status" value="1"/>
</dbReference>
<dbReference type="SUPFAM" id="SSF49785">
    <property type="entry name" value="Galactose-binding domain-like"/>
    <property type="match status" value="2"/>
</dbReference>
<dbReference type="InterPro" id="IPR044060">
    <property type="entry name" value="Bacterial_rp_domain"/>
</dbReference>
<accession>A0AAN5AMC2</accession>
<evidence type="ECO:0000259" key="7">
    <source>
        <dbReference type="Pfam" id="PF18962"/>
    </source>
</evidence>
<keyword evidence="11" id="KW-1185">Reference proteome</keyword>
<dbReference type="Proteomes" id="UP001310022">
    <property type="component" value="Unassembled WGS sequence"/>
</dbReference>
<feature type="domain" description="Atrophied bacterial Ig" evidence="9">
    <location>
        <begin position="1007"/>
        <end position="1090"/>
    </location>
</feature>
<feature type="domain" description="Atrophied bacterial Ig" evidence="9">
    <location>
        <begin position="1094"/>
        <end position="1174"/>
    </location>
</feature>
<evidence type="ECO:0000313" key="10">
    <source>
        <dbReference type="EMBL" id="GJM64269.1"/>
    </source>
</evidence>
<dbReference type="InterPro" id="IPR046780">
    <property type="entry name" value="aBig_2"/>
</dbReference>
<evidence type="ECO:0000256" key="4">
    <source>
        <dbReference type="ARBA" id="ARBA00022837"/>
    </source>
</evidence>
<feature type="domain" description="Bacterial repeat" evidence="8">
    <location>
        <begin position="1586"/>
        <end position="1649"/>
    </location>
</feature>
<dbReference type="Pfam" id="PF20578">
    <property type="entry name" value="aBig_2"/>
    <property type="match status" value="2"/>
</dbReference>
<keyword evidence="4" id="KW-0106">Calcium</keyword>
<evidence type="ECO:0000259" key="5">
    <source>
        <dbReference type="Pfam" id="PF00884"/>
    </source>
</evidence>
<dbReference type="PROSITE" id="PS00523">
    <property type="entry name" value="SULFATASE_1"/>
    <property type="match status" value="1"/>
</dbReference>
<protein>
    <recommendedName>
        <fullName evidence="12">Sulfatase N-terminal domain-containing protein</fullName>
    </recommendedName>
</protein>
<keyword evidence="2" id="KW-0479">Metal-binding</keyword>
<dbReference type="Pfam" id="PF02018">
    <property type="entry name" value="CBM_4_9"/>
    <property type="match status" value="1"/>
</dbReference>
<dbReference type="PANTHER" id="PTHR42693:SF53">
    <property type="entry name" value="ENDO-4-O-SULFATASE"/>
    <property type="match status" value="1"/>
</dbReference>
<evidence type="ECO:0000259" key="6">
    <source>
        <dbReference type="Pfam" id="PF02018"/>
    </source>
</evidence>
<feature type="domain" description="CBM-cenC" evidence="6">
    <location>
        <begin position="1349"/>
        <end position="1483"/>
    </location>
</feature>
<dbReference type="InterPro" id="IPR008979">
    <property type="entry name" value="Galactose-bd-like_sf"/>
</dbReference>
<dbReference type="GO" id="GO:0004065">
    <property type="term" value="F:arylsulfatase activity"/>
    <property type="evidence" value="ECO:0007669"/>
    <property type="project" value="TreeGrafter"/>
</dbReference>
<dbReference type="GO" id="GO:0046872">
    <property type="term" value="F:metal ion binding"/>
    <property type="evidence" value="ECO:0007669"/>
    <property type="project" value="UniProtKB-KW"/>
</dbReference>
<comment type="similarity">
    <text evidence="1">Belongs to the sulfatase family.</text>
</comment>
<dbReference type="Pfam" id="PF18962">
    <property type="entry name" value="Por_Secre_tail"/>
    <property type="match status" value="1"/>
</dbReference>
<dbReference type="InterPro" id="IPR017850">
    <property type="entry name" value="Alkaline_phosphatase_core_sf"/>
</dbReference>
<evidence type="ECO:0000256" key="1">
    <source>
        <dbReference type="ARBA" id="ARBA00008779"/>
    </source>
</evidence>
<dbReference type="Gene3D" id="3.40.720.10">
    <property type="entry name" value="Alkaline Phosphatase, subunit A"/>
    <property type="match status" value="1"/>
</dbReference>
<gene>
    <name evidence="10" type="ORF">PEDI_48210</name>
</gene>
<dbReference type="SUPFAM" id="SSF53649">
    <property type="entry name" value="Alkaline phosphatase-like"/>
    <property type="match status" value="1"/>
</dbReference>
<feature type="domain" description="Secretion system C-terminal sorting" evidence="7">
    <location>
        <begin position="1661"/>
        <end position="1729"/>
    </location>
</feature>
<evidence type="ECO:0008006" key="12">
    <source>
        <dbReference type="Google" id="ProtNLM"/>
    </source>
</evidence>
<dbReference type="InterPro" id="IPR050738">
    <property type="entry name" value="Sulfatase"/>
</dbReference>
<dbReference type="InterPro" id="IPR003305">
    <property type="entry name" value="CenC_carb-bd"/>
</dbReference>
<feature type="domain" description="Sulfatase N-terminal" evidence="5">
    <location>
        <begin position="61"/>
        <end position="382"/>
    </location>
</feature>
<comment type="caution">
    <text evidence="10">The sequence shown here is derived from an EMBL/GenBank/DDBJ whole genome shotgun (WGS) entry which is preliminary data.</text>
</comment>
<evidence type="ECO:0000259" key="8">
    <source>
        <dbReference type="Pfam" id="PF18998"/>
    </source>
</evidence>
<dbReference type="RefSeq" id="WP_338239343.1">
    <property type="nucleotide sequence ID" value="NZ_BQKE01000004.1"/>
</dbReference>
<reference evidence="10 11" key="1">
    <citation type="submission" date="2021-12" db="EMBL/GenBank/DDBJ databases">
        <title>Genome sequencing of bacteria with rrn-lacking chromosome and rrn-plasmid.</title>
        <authorList>
            <person name="Anda M."/>
            <person name="Iwasaki W."/>
        </authorList>
    </citation>
    <scope>NUCLEOTIDE SEQUENCE [LARGE SCALE GENOMIC DNA]</scope>
    <source>
        <strain evidence="10 11">NBRC 15940</strain>
    </source>
</reference>
<sequence length="1731" mass="189861">MRSIKFLLLFLLVNPILGLRAQEKPNLLIIHTDEHNYKTIGAYRELLPANIGNPWNATAHIPTQNLDRIGKEGAILTNHYVSSPTCTPSRASLVTGRYPFATGAPRNDRPMHGDMQTFAHVLKDNGYKTAYVGKWHLEGQDPETFGAGRNFGFDNIDWRIEKEHWTYYDISKNPPGTIWTPDDLPAGKDEDHVDIEHASDFFTDKALEIMGQNVTDGDPFCLMISIPDPHTPNHSPKRHVEWSQGVGFSEPETMTYANENGRPFWADKANNNDVGEDGKYHEFDEDYMKEYWGMVAGVDDNVGRMLDFLDEQGIADNTIVIYTVDHGDMLFEHSRINKGVPYDPSAKVPFLIRYPDRIPSGKIISTPIVNVDVAATVLGLMDMPAMTAIDGVDRSDILVSTNLNETGDNTIFVTEDASWWVSAMNQRYKLVLNNKETPWLIDLENDPQELHNAIDEAGNMAIALELEAELRRQMVEYNELYGAGTKFLQWITEGPEIPELPTVEESVLPLNETLFGFEGSAIIDDTRKDWAFNDITAYTTELAATGSQSLKISHTAALSANAAAHAPAGAVQLKAGIYTIRMKVWKEAGSAINRLRINFKNPGHSLDPISLAGIADGQWVEVEKVFDFGGTTAEGTLSIVIQPGDTNGGANSNLYIDDITIEEGGDPNAGNVQDSEPFDATLFGFEGPVKIDGTNKNWTVGNGCAISASEFHGGAHSLFFFEEGAAHGPKGAVRLAAGDHIFRAMVKVPENSRVNRFKFNLKDPNVNNTVDIRHLPRGEWQEVKFKVTLELGMAYSGAVSILLQSGDLADADTERSTVQFYLDDISVESFDGGIPDPTYNYLAEDYYGFEANEVFSWNITNNLAPYFEISEEQVFEGQKALKFMGAEDLVSGNKTLSAAKGSVKISEGAYMLSTQLYIPEGTTLSALRVLVGDAATEQLIISTADIAKNEWVEVSGKLDFPRDLRDSEDGHLKIRVMGADVNEGHFYMDNFRLYGPTPAELVPALLEEAREALAIGFVEGDHAEHVTADLDLPAEGLHGTLIRWESELPETISKKGIVTRAAEAATVTLTATIIKEGQSVEKTFVLSVLALSEAEQLAIALEALNLPAIVREDIELPTIIDFGASVEWTSSAPEFLSETGVVNPQAQEVKVTMTALVTLGELQEEKVFEVTIPAASVIPPAKDYNYLHEDYFSFETTDPYGAWSNNSGSVFSVTNERALHGAHALKVTNATADNAQENTFSPFGSMKLEAGEEYDLKFHLYIPADCEMSEFTYTYGSKGTDLVIGSTTMSSLEKDKWVEVLVPFVASDQWGEEGRIGLRVKPSEGVGTIYVDQIQVLGYEPEVPVIIDNLLDQNYFSFETNDPFGEWAGLADTDFDISDEMAFHGSKALRVSTTGTTSQHNIFSPRGSLTLENGNDYTFKAQVYVEEGSLLNELLVLYGDVVAVYPFSLANLTKGEWNELSFDFTLEEDLTDRGRLGFRLKPNEGAGLIYIDQVEIWGEVSAPDEYYTLSVTNGTGSGDYAEGATVTVEANAAAAGEVFASWTGDLHLIPEVDASQPRISFEMPAAAINLTATYSAIPTYSLKVENGSGSGDYAQGAQVTIIANAPAAGTLFEKWTGDLESAGIVDAKDEIQTFFMPDQDISLKATYAPVLSAEEISGLRLYPNPVESQLRLEGTGLQKVEVMNLNGQLMGVFEISHDTAILDLSHLPAGLYLLKIQAADARISLQKIIKQ</sequence>
<evidence type="ECO:0000256" key="3">
    <source>
        <dbReference type="ARBA" id="ARBA00022801"/>
    </source>
</evidence>
<proteinExistence type="inferred from homology"/>
<dbReference type="InterPro" id="IPR026444">
    <property type="entry name" value="Secre_tail"/>
</dbReference>
<dbReference type="PANTHER" id="PTHR42693">
    <property type="entry name" value="ARYLSULFATASE FAMILY MEMBER"/>
    <property type="match status" value="1"/>
</dbReference>